<feature type="compositionally biased region" description="Basic residues" evidence="1">
    <location>
        <begin position="37"/>
        <end position="50"/>
    </location>
</feature>
<sequence length="64" mass="7009">MTALQPVWTPADYDTTVAALKVHQAVSVPGGIILPPKRGRRYRGQHRASKFRPTVADLRDGGAR</sequence>
<dbReference type="EMBL" id="FVGW01000001">
    <property type="protein sequence ID" value="SKL38216.1"/>
    <property type="molecule type" value="Genomic_DNA"/>
</dbReference>
<organism evidence="2 3">
    <name type="scientific">Mycobacteroides abscessus subsp. massiliense</name>
    <dbReference type="NCBI Taxonomy" id="1962118"/>
    <lineage>
        <taxon>Bacteria</taxon>
        <taxon>Bacillati</taxon>
        <taxon>Actinomycetota</taxon>
        <taxon>Actinomycetes</taxon>
        <taxon>Mycobacteriales</taxon>
        <taxon>Mycobacteriaceae</taxon>
        <taxon>Mycobacteroides</taxon>
        <taxon>Mycobacteroides abscessus</taxon>
    </lineage>
</organism>
<protein>
    <submittedName>
        <fullName evidence="2">Uncharacterized protein</fullName>
    </submittedName>
</protein>
<gene>
    <name evidence="2" type="ORF">SAMEA2259716_00327</name>
</gene>
<feature type="region of interest" description="Disordered" evidence="1">
    <location>
        <begin position="37"/>
        <end position="64"/>
    </location>
</feature>
<evidence type="ECO:0000256" key="1">
    <source>
        <dbReference type="SAM" id="MobiDB-lite"/>
    </source>
</evidence>
<dbReference type="AlphaFoldDB" id="A0A1T8GXG2"/>
<dbReference type="Proteomes" id="UP000190074">
    <property type="component" value="Unassembled WGS sequence"/>
</dbReference>
<proteinExistence type="predicted"/>
<evidence type="ECO:0000313" key="3">
    <source>
        <dbReference type="Proteomes" id="UP000190074"/>
    </source>
</evidence>
<accession>A0A1T8GXG2</accession>
<name>A0A1T8GXG2_9MYCO</name>
<reference evidence="2 3" key="1">
    <citation type="submission" date="2016-11" db="EMBL/GenBank/DDBJ databases">
        <authorList>
            <consortium name="Pathogen Informatics"/>
        </authorList>
    </citation>
    <scope>NUCLEOTIDE SEQUENCE [LARGE SCALE GENOMIC DNA]</scope>
    <source>
        <strain evidence="2 3">911</strain>
    </source>
</reference>
<evidence type="ECO:0000313" key="2">
    <source>
        <dbReference type="EMBL" id="SKL38216.1"/>
    </source>
</evidence>
<dbReference type="RefSeq" id="WP_079626652.1">
    <property type="nucleotide sequence ID" value="NZ_FVGW01000001.1"/>
</dbReference>